<dbReference type="Pfam" id="PF04464">
    <property type="entry name" value="Glyphos_transf"/>
    <property type="match status" value="1"/>
</dbReference>
<dbReference type="InterPro" id="IPR043148">
    <property type="entry name" value="TagF_C"/>
</dbReference>
<name>A0A0G1QGD8_9BACT</name>
<reference evidence="1 2" key="1">
    <citation type="journal article" date="2015" name="Nature">
        <title>rRNA introns, odd ribosomes, and small enigmatic genomes across a large radiation of phyla.</title>
        <authorList>
            <person name="Brown C.T."/>
            <person name="Hug L.A."/>
            <person name="Thomas B.C."/>
            <person name="Sharon I."/>
            <person name="Castelle C.J."/>
            <person name="Singh A."/>
            <person name="Wilkins M.J."/>
            <person name="Williams K.H."/>
            <person name="Banfield J.F."/>
        </authorList>
    </citation>
    <scope>NUCLEOTIDE SEQUENCE [LARGE SCALE GENOMIC DNA]</scope>
</reference>
<sequence>MGMKTIFITSFDGVETKNVLRSSIFSTILEDKNTRVVVFVKNEKRAQAHKAEFGDSDRIFYEVVGNISIAGLDRLFQWLKFTMLKTTTTDLRRFIRYKVEGGLFQYWLGLFTNRLLSNRWCLALSRRLDYLLVANHTYDKFFEKYKPDLVFLANIFYEPEVHFLRAAKKHRVKTIGFINSWDKITARCVLRLMPDKFVVFNDLVRDELKYYDLASDEDIFVGGIPQYDIYFDGQSTARDEFCRQIGLDPNKKFIVYAPHGSSYSNSDWDMIDLLYSLNQKGSFGENIEIFVRFHPYDLVSEEEVKKRPNLKFDLSGTHFASKVANYQRGDDWEMDTSQLARLRDTLYHMSLLVCYASSLSIDAAIFDRPVINVNFETRPDSHFRYFREYFKIAHYKKALDAGGIRLVGSPDELAIAAKNYLLNPGLDRDGRKRLIEEQCKFTDGGSGRRIGQFVLDNLAQ</sequence>
<organism evidence="1 2">
    <name type="scientific">Candidatus Giovannonibacteria bacterium GW2011_GWB1_45_9b</name>
    <dbReference type="NCBI Taxonomy" id="1618653"/>
    <lineage>
        <taxon>Bacteria</taxon>
        <taxon>Candidatus Giovannoniibacteriota</taxon>
    </lineage>
</organism>
<dbReference type="GO" id="GO:0047355">
    <property type="term" value="F:CDP-glycerol glycerophosphotransferase activity"/>
    <property type="evidence" value="ECO:0007669"/>
    <property type="project" value="InterPro"/>
</dbReference>
<protein>
    <recommendedName>
        <fullName evidence="3">CDP-Glycerol:Poly(Glycerophosphate) glycerophosphotransferase family protein</fullName>
    </recommendedName>
</protein>
<gene>
    <name evidence="1" type="ORF">UX24_C0001G0004</name>
</gene>
<dbReference type="Proteomes" id="UP000034020">
    <property type="component" value="Unassembled WGS sequence"/>
</dbReference>
<dbReference type="Gene3D" id="3.40.50.12580">
    <property type="match status" value="1"/>
</dbReference>
<dbReference type="InterPro" id="IPR007554">
    <property type="entry name" value="Glycerophosphate_synth"/>
</dbReference>
<evidence type="ECO:0000313" key="2">
    <source>
        <dbReference type="Proteomes" id="UP000034020"/>
    </source>
</evidence>
<accession>A0A0G1QGD8</accession>
<dbReference type="AlphaFoldDB" id="A0A0G1QGD8"/>
<dbReference type="SUPFAM" id="SSF53756">
    <property type="entry name" value="UDP-Glycosyltransferase/glycogen phosphorylase"/>
    <property type="match status" value="1"/>
</dbReference>
<evidence type="ECO:0000313" key="1">
    <source>
        <dbReference type="EMBL" id="KKU16808.1"/>
    </source>
</evidence>
<dbReference type="EMBL" id="LCLL01000001">
    <property type="protein sequence ID" value="KKU16808.1"/>
    <property type="molecule type" value="Genomic_DNA"/>
</dbReference>
<proteinExistence type="predicted"/>
<comment type="caution">
    <text evidence="1">The sequence shown here is derived from an EMBL/GenBank/DDBJ whole genome shotgun (WGS) entry which is preliminary data.</text>
</comment>
<evidence type="ECO:0008006" key="3">
    <source>
        <dbReference type="Google" id="ProtNLM"/>
    </source>
</evidence>
<dbReference type="GO" id="GO:0016020">
    <property type="term" value="C:membrane"/>
    <property type="evidence" value="ECO:0007669"/>
    <property type="project" value="InterPro"/>
</dbReference>